<proteinExistence type="predicted"/>
<dbReference type="Proteomes" id="UP000799779">
    <property type="component" value="Unassembled WGS sequence"/>
</dbReference>
<dbReference type="OrthoDB" id="10636927at2759"/>
<organism evidence="2 3">
    <name type="scientific">Amniculicola lignicola CBS 123094</name>
    <dbReference type="NCBI Taxonomy" id="1392246"/>
    <lineage>
        <taxon>Eukaryota</taxon>
        <taxon>Fungi</taxon>
        <taxon>Dikarya</taxon>
        <taxon>Ascomycota</taxon>
        <taxon>Pezizomycotina</taxon>
        <taxon>Dothideomycetes</taxon>
        <taxon>Pleosporomycetidae</taxon>
        <taxon>Pleosporales</taxon>
        <taxon>Amniculicolaceae</taxon>
        <taxon>Amniculicola</taxon>
    </lineage>
</organism>
<reference evidence="2" key="1">
    <citation type="journal article" date="2020" name="Stud. Mycol.">
        <title>101 Dothideomycetes genomes: a test case for predicting lifestyles and emergence of pathogens.</title>
        <authorList>
            <person name="Haridas S."/>
            <person name="Albert R."/>
            <person name="Binder M."/>
            <person name="Bloem J."/>
            <person name="Labutti K."/>
            <person name="Salamov A."/>
            <person name="Andreopoulos B."/>
            <person name="Baker S."/>
            <person name="Barry K."/>
            <person name="Bills G."/>
            <person name="Bluhm B."/>
            <person name="Cannon C."/>
            <person name="Castanera R."/>
            <person name="Culley D."/>
            <person name="Daum C."/>
            <person name="Ezra D."/>
            <person name="Gonzalez J."/>
            <person name="Henrissat B."/>
            <person name="Kuo A."/>
            <person name="Liang C."/>
            <person name="Lipzen A."/>
            <person name="Lutzoni F."/>
            <person name="Magnuson J."/>
            <person name="Mondo S."/>
            <person name="Nolan M."/>
            <person name="Ohm R."/>
            <person name="Pangilinan J."/>
            <person name="Park H.-J."/>
            <person name="Ramirez L."/>
            <person name="Alfaro M."/>
            <person name="Sun H."/>
            <person name="Tritt A."/>
            <person name="Yoshinaga Y."/>
            <person name="Zwiers L.-H."/>
            <person name="Turgeon B."/>
            <person name="Goodwin S."/>
            <person name="Spatafora J."/>
            <person name="Crous P."/>
            <person name="Grigoriev I."/>
        </authorList>
    </citation>
    <scope>NUCLEOTIDE SEQUENCE</scope>
    <source>
        <strain evidence="2">CBS 123094</strain>
    </source>
</reference>
<gene>
    <name evidence="2" type="ORF">P154DRAFT_570903</name>
</gene>
<feature type="region of interest" description="Disordered" evidence="1">
    <location>
        <begin position="1"/>
        <end position="60"/>
    </location>
</feature>
<keyword evidence="3" id="KW-1185">Reference proteome</keyword>
<name>A0A6A5WUV4_9PLEO</name>
<evidence type="ECO:0000313" key="2">
    <source>
        <dbReference type="EMBL" id="KAF2005610.1"/>
    </source>
</evidence>
<dbReference type="AlphaFoldDB" id="A0A6A5WUV4"/>
<feature type="compositionally biased region" description="Pro residues" evidence="1">
    <location>
        <begin position="7"/>
        <end position="25"/>
    </location>
</feature>
<feature type="region of interest" description="Disordered" evidence="1">
    <location>
        <begin position="107"/>
        <end position="140"/>
    </location>
</feature>
<evidence type="ECO:0000313" key="3">
    <source>
        <dbReference type="Proteomes" id="UP000799779"/>
    </source>
</evidence>
<evidence type="ECO:0000256" key="1">
    <source>
        <dbReference type="SAM" id="MobiDB-lite"/>
    </source>
</evidence>
<feature type="compositionally biased region" description="Basic and acidic residues" evidence="1">
    <location>
        <begin position="107"/>
        <end position="132"/>
    </location>
</feature>
<accession>A0A6A5WUV4</accession>
<protein>
    <submittedName>
        <fullName evidence="2">Uncharacterized protein</fullName>
    </submittedName>
</protein>
<dbReference type="EMBL" id="ML977562">
    <property type="protein sequence ID" value="KAF2005610.1"/>
    <property type="molecule type" value="Genomic_DNA"/>
</dbReference>
<sequence length="140" mass="15417">MSNKPLPHLPSPSPPSSPPHTPPRSPLISISMHPRSPSPTPSELEEHRPLLSHPDSDTDSDLFYADQIIAKCQYCDSHELAYTGLGPSRLHCVECWMPQVGGCVRVREGNEDRAEDGDRDKNEDKDKNEERGVNGGGIGR</sequence>